<dbReference type="Proteomes" id="UP000774570">
    <property type="component" value="Unassembled WGS sequence"/>
</dbReference>
<proteinExistence type="predicted"/>
<gene>
    <name evidence="11" type="ORF">K1Y72_16110</name>
</gene>
<dbReference type="CDD" id="cd16917">
    <property type="entry name" value="HATPase_UhpB-NarQ-NarX-like"/>
    <property type="match status" value="1"/>
</dbReference>
<feature type="domain" description="Signal transduction histidine kinase subgroup 3 dimerisation and phosphoacceptor" evidence="10">
    <location>
        <begin position="189"/>
        <end position="242"/>
    </location>
</feature>
<dbReference type="RefSeq" id="WP_220167142.1">
    <property type="nucleotide sequence ID" value="NZ_JAIBOA010000009.1"/>
</dbReference>
<feature type="transmembrane region" description="Helical" evidence="9">
    <location>
        <begin position="447"/>
        <end position="465"/>
    </location>
</feature>
<name>A0ABS7FWF9_9ACTN</name>
<dbReference type="PANTHER" id="PTHR24421">
    <property type="entry name" value="NITRATE/NITRITE SENSOR PROTEIN NARX-RELATED"/>
    <property type="match status" value="1"/>
</dbReference>
<accession>A0ABS7FWF9</accession>
<protein>
    <recommendedName>
        <fullName evidence="2">histidine kinase</fullName>
        <ecNumber evidence="2">2.7.13.3</ecNumber>
    </recommendedName>
</protein>
<feature type="transmembrane region" description="Helical" evidence="9">
    <location>
        <begin position="421"/>
        <end position="441"/>
    </location>
</feature>
<evidence type="ECO:0000256" key="6">
    <source>
        <dbReference type="ARBA" id="ARBA00022777"/>
    </source>
</evidence>
<dbReference type="EMBL" id="JAIBOA010000009">
    <property type="protein sequence ID" value="MBW8483912.1"/>
    <property type="molecule type" value="Genomic_DNA"/>
</dbReference>
<feature type="transmembrane region" description="Helical" evidence="9">
    <location>
        <begin position="477"/>
        <end position="495"/>
    </location>
</feature>
<dbReference type="InterPro" id="IPR050482">
    <property type="entry name" value="Sensor_HK_TwoCompSys"/>
</dbReference>
<keyword evidence="12" id="KW-1185">Reference proteome</keyword>
<sequence length="629" mass="63086">MCSGEAVGRWPAVPDAAVPVCLAAAQLAGTWAVADAAGRPLGRAGWAVAVAAVALSALALVGRRIAPVPVLAAVALISDAGLALAAPRLAADTPAGGAPVPVALYSLAAWRGPRCAVTGLLAVTAAGAAARALSSGGPVDLLEEAASFLLNASAVALGAARQRRRAARRALAGRLADAARERRAAAAAERERLARDLHDVAGHHLSAVVVHASAAVRLGDPDLAREALRTAADTGREALRALERQAGEPPPGGDLPALLEALGDGLARLGVPVTLRVAGRVRRLPPEATAAMFRIVQEALTNAMRYGCAGEVRIGIDYRPGEVGARVTSPAASGGTAVPALGAGRGIAGMRERAAALGGTLEAGPVPPDGWRVTAVLPTARRRVPDRGHLLAAAPVVLCALPPAAAVAVPRAALLWWRRRAPVAVLVLLTVLDVPAAIAAGSTDAALLLYAAAFPVTMVAVYSAAAYGRGPLARPPGAIVAASPAGALLAAALQADPATAARGPAELAGLLLYGFAIGGAFAVPPLLACWAAGRVAAQRGAGWERDALETVAVRAGEAVLAERRRVAVAVRGGVLERTARLVGDAEAALAGPAAGAGAALERIRADARAALADVRTVLDALETAAEERR</sequence>
<keyword evidence="7" id="KW-0067">ATP-binding</keyword>
<keyword evidence="3" id="KW-0597">Phosphoprotein</keyword>
<dbReference type="InterPro" id="IPR036890">
    <property type="entry name" value="HATPase_C_sf"/>
</dbReference>
<evidence type="ECO:0000256" key="7">
    <source>
        <dbReference type="ARBA" id="ARBA00022840"/>
    </source>
</evidence>
<keyword evidence="9" id="KW-0472">Membrane</keyword>
<feature type="transmembrane region" description="Helical" evidence="9">
    <location>
        <begin position="390"/>
        <end position="409"/>
    </location>
</feature>
<feature type="transmembrane region" description="Helical" evidence="9">
    <location>
        <begin position="507"/>
        <end position="530"/>
    </location>
</feature>
<keyword evidence="4" id="KW-0808">Transferase</keyword>
<dbReference type="Gene3D" id="1.20.5.1930">
    <property type="match status" value="1"/>
</dbReference>
<evidence type="ECO:0000256" key="4">
    <source>
        <dbReference type="ARBA" id="ARBA00022679"/>
    </source>
</evidence>
<evidence type="ECO:0000313" key="11">
    <source>
        <dbReference type="EMBL" id="MBW8483912.1"/>
    </source>
</evidence>
<dbReference type="Pfam" id="PF07730">
    <property type="entry name" value="HisKA_3"/>
    <property type="match status" value="1"/>
</dbReference>
<comment type="catalytic activity">
    <reaction evidence="1">
        <text>ATP + protein L-histidine = ADP + protein N-phospho-L-histidine.</text>
        <dbReference type="EC" id="2.7.13.3"/>
    </reaction>
</comment>
<evidence type="ECO:0000256" key="8">
    <source>
        <dbReference type="ARBA" id="ARBA00023012"/>
    </source>
</evidence>
<evidence type="ECO:0000256" key="5">
    <source>
        <dbReference type="ARBA" id="ARBA00022741"/>
    </source>
</evidence>
<dbReference type="InterPro" id="IPR011712">
    <property type="entry name" value="Sig_transdc_His_kin_sub3_dim/P"/>
</dbReference>
<evidence type="ECO:0000256" key="3">
    <source>
        <dbReference type="ARBA" id="ARBA00022553"/>
    </source>
</evidence>
<evidence type="ECO:0000256" key="1">
    <source>
        <dbReference type="ARBA" id="ARBA00000085"/>
    </source>
</evidence>
<organism evidence="11 12">
    <name type="scientific">Actinomadura parmotrematis</name>
    <dbReference type="NCBI Taxonomy" id="2864039"/>
    <lineage>
        <taxon>Bacteria</taxon>
        <taxon>Bacillati</taxon>
        <taxon>Actinomycetota</taxon>
        <taxon>Actinomycetes</taxon>
        <taxon>Streptosporangiales</taxon>
        <taxon>Thermomonosporaceae</taxon>
        <taxon>Actinomadura</taxon>
    </lineage>
</organism>
<keyword evidence="9" id="KW-0812">Transmembrane</keyword>
<evidence type="ECO:0000256" key="2">
    <source>
        <dbReference type="ARBA" id="ARBA00012438"/>
    </source>
</evidence>
<dbReference type="Gene3D" id="3.30.565.10">
    <property type="entry name" value="Histidine kinase-like ATPase, C-terminal domain"/>
    <property type="match status" value="1"/>
</dbReference>
<evidence type="ECO:0000256" key="9">
    <source>
        <dbReference type="SAM" id="Phobius"/>
    </source>
</evidence>
<dbReference type="SUPFAM" id="SSF55874">
    <property type="entry name" value="ATPase domain of HSP90 chaperone/DNA topoisomerase II/histidine kinase"/>
    <property type="match status" value="1"/>
</dbReference>
<keyword evidence="9" id="KW-1133">Transmembrane helix</keyword>
<evidence type="ECO:0000259" key="10">
    <source>
        <dbReference type="Pfam" id="PF07730"/>
    </source>
</evidence>
<evidence type="ECO:0000313" key="12">
    <source>
        <dbReference type="Proteomes" id="UP000774570"/>
    </source>
</evidence>
<dbReference type="PANTHER" id="PTHR24421:SF10">
    <property type="entry name" value="NITRATE_NITRITE SENSOR PROTEIN NARQ"/>
    <property type="match status" value="1"/>
</dbReference>
<dbReference type="EC" id="2.7.13.3" evidence="2"/>
<comment type="caution">
    <text evidence="11">The sequence shown here is derived from an EMBL/GenBank/DDBJ whole genome shotgun (WGS) entry which is preliminary data.</text>
</comment>
<reference evidence="11 12" key="1">
    <citation type="submission" date="2021-07" db="EMBL/GenBank/DDBJ databases">
        <title>Actinomadura sp. PM05-2 isolated from lichen.</title>
        <authorList>
            <person name="Somphong A."/>
            <person name="Phongsopitanun W."/>
            <person name="Tanasupawat S."/>
            <person name="Peongsungnone V."/>
        </authorList>
    </citation>
    <scope>NUCLEOTIDE SEQUENCE [LARGE SCALE GENOMIC DNA]</scope>
    <source>
        <strain evidence="11 12">PM05-2</strain>
    </source>
</reference>
<keyword evidence="5" id="KW-0547">Nucleotide-binding</keyword>
<keyword evidence="6" id="KW-0418">Kinase</keyword>
<keyword evidence="8" id="KW-0902">Two-component regulatory system</keyword>